<feature type="compositionally biased region" description="Polar residues" evidence="1">
    <location>
        <begin position="1"/>
        <end position="14"/>
    </location>
</feature>
<accession>A0A074Z4B7</accession>
<evidence type="ECO:0000256" key="1">
    <source>
        <dbReference type="SAM" id="MobiDB-lite"/>
    </source>
</evidence>
<reference evidence="2 3" key="1">
    <citation type="submission" date="2013-11" db="EMBL/GenBank/DDBJ databases">
        <title>Opisthorchis viverrini - life in the bile duct.</title>
        <authorList>
            <person name="Young N.D."/>
            <person name="Nagarajan N."/>
            <person name="Lin S.J."/>
            <person name="Korhonen P.K."/>
            <person name="Jex A.R."/>
            <person name="Hall R.S."/>
            <person name="Safavi-Hemami H."/>
            <person name="Kaewkong W."/>
            <person name="Bertrand D."/>
            <person name="Gao S."/>
            <person name="Seet Q."/>
            <person name="Wongkham S."/>
            <person name="Teh B.T."/>
            <person name="Wongkham C."/>
            <person name="Intapan P.M."/>
            <person name="Maleewong W."/>
            <person name="Yang X."/>
            <person name="Hu M."/>
            <person name="Wang Z."/>
            <person name="Hofmann A."/>
            <person name="Sternberg P.W."/>
            <person name="Tan P."/>
            <person name="Wang J."/>
            <person name="Gasser R.B."/>
        </authorList>
    </citation>
    <scope>NUCLEOTIDE SEQUENCE [LARGE SCALE GENOMIC DNA]</scope>
</reference>
<evidence type="ECO:0000313" key="2">
    <source>
        <dbReference type="EMBL" id="KER18130.1"/>
    </source>
</evidence>
<dbReference type="OrthoDB" id="342131at2759"/>
<keyword evidence="3" id="KW-1185">Reference proteome</keyword>
<feature type="region of interest" description="Disordered" evidence="1">
    <location>
        <begin position="1"/>
        <end position="38"/>
    </location>
</feature>
<organism evidence="2 3">
    <name type="scientific">Opisthorchis viverrini</name>
    <name type="common">Southeast Asian liver fluke</name>
    <dbReference type="NCBI Taxonomy" id="6198"/>
    <lineage>
        <taxon>Eukaryota</taxon>
        <taxon>Metazoa</taxon>
        <taxon>Spiralia</taxon>
        <taxon>Lophotrochozoa</taxon>
        <taxon>Platyhelminthes</taxon>
        <taxon>Trematoda</taxon>
        <taxon>Digenea</taxon>
        <taxon>Opisthorchiida</taxon>
        <taxon>Opisthorchiata</taxon>
        <taxon>Opisthorchiidae</taxon>
        <taxon>Opisthorchis</taxon>
    </lineage>
</organism>
<name>A0A074Z4B7_OPIVI</name>
<sequence>ADEATDLTSPSPTSKFRADRFRAGRQSKDGRMSAYGGM</sequence>
<dbReference type="EMBL" id="KL609765">
    <property type="protein sequence ID" value="KER18130.1"/>
    <property type="molecule type" value="Genomic_DNA"/>
</dbReference>
<feature type="non-terminal residue" evidence="2">
    <location>
        <position position="38"/>
    </location>
</feature>
<dbReference type="RefSeq" id="XP_009178123.1">
    <property type="nucleotide sequence ID" value="XM_009179859.1"/>
</dbReference>
<dbReference type="KEGG" id="ovi:T265_16274"/>
<dbReference type="AlphaFoldDB" id="A0A074Z4B7"/>
<dbReference type="Proteomes" id="UP000054324">
    <property type="component" value="Unassembled WGS sequence"/>
</dbReference>
<dbReference type="GeneID" id="20330439"/>
<feature type="non-terminal residue" evidence="2">
    <location>
        <position position="1"/>
    </location>
</feature>
<dbReference type="CTD" id="20330439"/>
<feature type="compositionally biased region" description="Basic and acidic residues" evidence="1">
    <location>
        <begin position="16"/>
        <end position="31"/>
    </location>
</feature>
<evidence type="ECO:0000313" key="3">
    <source>
        <dbReference type="Proteomes" id="UP000054324"/>
    </source>
</evidence>
<protein>
    <submittedName>
        <fullName evidence="2">Uncharacterized protein</fullName>
    </submittedName>
</protein>
<gene>
    <name evidence="2" type="ORF">T265_16274</name>
</gene>
<proteinExistence type="predicted"/>